<feature type="region of interest" description="Disordered" evidence="2">
    <location>
        <begin position="298"/>
        <end position="322"/>
    </location>
</feature>
<dbReference type="Gene3D" id="3.30.110.20">
    <property type="entry name" value="Alba-like domain"/>
    <property type="match status" value="1"/>
</dbReference>
<dbReference type="OrthoDB" id="10452776at2759"/>
<dbReference type="Proteomes" id="UP000604046">
    <property type="component" value="Unassembled WGS sequence"/>
</dbReference>
<feature type="compositionally biased region" description="Low complexity" evidence="2">
    <location>
        <begin position="305"/>
        <end position="322"/>
    </location>
</feature>
<dbReference type="AlphaFoldDB" id="A0A812V579"/>
<name>A0A812V579_9DINO</name>
<proteinExistence type="predicted"/>
<keyword evidence="1" id="KW-0694">RNA-binding</keyword>
<comment type="caution">
    <text evidence="3">The sequence shown here is derived from an EMBL/GenBank/DDBJ whole genome shotgun (WGS) entry which is preliminary data.</text>
</comment>
<reference evidence="3" key="1">
    <citation type="submission" date="2021-02" db="EMBL/GenBank/DDBJ databases">
        <authorList>
            <person name="Dougan E. K."/>
            <person name="Rhodes N."/>
            <person name="Thang M."/>
            <person name="Chan C."/>
        </authorList>
    </citation>
    <scope>NUCLEOTIDE SEQUENCE</scope>
</reference>
<evidence type="ECO:0000313" key="3">
    <source>
        <dbReference type="EMBL" id="CAE7602139.1"/>
    </source>
</evidence>
<dbReference type="SUPFAM" id="SSF82704">
    <property type="entry name" value="AlbA-like"/>
    <property type="match status" value="1"/>
</dbReference>
<dbReference type="InterPro" id="IPR036882">
    <property type="entry name" value="Alba-like_dom_sf"/>
</dbReference>
<dbReference type="EMBL" id="CAJNDS010002800">
    <property type="protein sequence ID" value="CAE7602139.1"/>
    <property type="molecule type" value="Genomic_DNA"/>
</dbReference>
<sequence length="422" mass="44854">MQVRGFRVRNPYHSQWIGVFVGTCPIHGPGKTLKVLPAAGKESELPVEEADSLEAFFTPGAGRKCPALAVGSHVLILGKDKMLVIDTVAKAVRVIKHPGWCLCASNGENVYFVNAAGAVHRAQKGLKDETFPGSTTLVREFSGTATAVDCIEPVCDFVKEPTCLLRPRDSGSVITGLCALPGSVLVCKGHGMRSFDVGSATEREILKDERSAMSFAFPSGLFVAGDTIFAQCADGIRQTTVAGGPVSLALPAGDMVFEDDPGSPSPYPKDVIGIDAKYIYFFTERDFFHGMALRRWPHGKGGKGARSAGSAGSASAAMEPAPAGGMEMKVTAKKGIRFYERSAETMLKGLEASTAADGREVAAKPPVQDLRVSALGNAIDVAVAVAAGMEKRGLAKFRRIQTSYAQMEDAFVPQIWIDLQKI</sequence>
<gene>
    <name evidence="3" type="primary">CTTNBP2</name>
    <name evidence="3" type="ORF">SNAT2548_LOCUS34248</name>
</gene>
<evidence type="ECO:0000313" key="4">
    <source>
        <dbReference type="Proteomes" id="UP000604046"/>
    </source>
</evidence>
<accession>A0A812V579</accession>
<dbReference type="GO" id="GO:0003723">
    <property type="term" value="F:RNA binding"/>
    <property type="evidence" value="ECO:0007669"/>
    <property type="project" value="UniProtKB-KW"/>
</dbReference>
<organism evidence="3 4">
    <name type="scientific">Symbiodinium natans</name>
    <dbReference type="NCBI Taxonomy" id="878477"/>
    <lineage>
        <taxon>Eukaryota</taxon>
        <taxon>Sar</taxon>
        <taxon>Alveolata</taxon>
        <taxon>Dinophyceae</taxon>
        <taxon>Suessiales</taxon>
        <taxon>Symbiodiniaceae</taxon>
        <taxon>Symbiodinium</taxon>
    </lineage>
</organism>
<evidence type="ECO:0000256" key="2">
    <source>
        <dbReference type="SAM" id="MobiDB-lite"/>
    </source>
</evidence>
<evidence type="ECO:0000256" key="1">
    <source>
        <dbReference type="ARBA" id="ARBA00022884"/>
    </source>
</evidence>
<protein>
    <submittedName>
        <fullName evidence="3">CTTNBP2 protein</fullName>
    </submittedName>
</protein>
<keyword evidence="4" id="KW-1185">Reference proteome</keyword>